<dbReference type="Pfam" id="PF01699">
    <property type="entry name" value="Na_Ca_ex"/>
    <property type="match status" value="2"/>
</dbReference>
<feature type="transmembrane region" description="Helical" evidence="7">
    <location>
        <begin position="478"/>
        <end position="500"/>
    </location>
</feature>
<evidence type="ECO:0000256" key="7">
    <source>
        <dbReference type="SAM" id="Phobius"/>
    </source>
</evidence>
<evidence type="ECO:0000313" key="11">
    <source>
        <dbReference type="Proteomes" id="UP000590412"/>
    </source>
</evidence>
<dbReference type="InterPro" id="IPR044880">
    <property type="entry name" value="NCX_ion-bd_dom_sf"/>
</dbReference>
<name>A0A8X7NG49_CANPA</name>
<feature type="transmembrane region" description="Helical" evidence="7">
    <location>
        <begin position="76"/>
        <end position="100"/>
    </location>
</feature>
<feature type="chain" id="PRO_5044694498" evidence="8">
    <location>
        <begin position="20"/>
        <end position="628"/>
    </location>
</feature>
<dbReference type="AlphaFoldDB" id="A0A8X7NG49"/>
<evidence type="ECO:0000256" key="8">
    <source>
        <dbReference type="SAM" id="SignalP"/>
    </source>
</evidence>
<comment type="caution">
    <text evidence="10">The sequence shown here is derived from an EMBL/GenBank/DDBJ whole genome shotgun (WGS) entry which is preliminary data.</text>
</comment>
<feature type="transmembrane region" description="Helical" evidence="7">
    <location>
        <begin position="605"/>
        <end position="626"/>
    </location>
</feature>
<feature type="transmembrane region" description="Helical" evidence="7">
    <location>
        <begin position="155"/>
        <end position="175"/>
    </location>
</feature>
<feature type="transmembrane region" description="Helical" evidence="7">
    <location>
        <begin position="209"/>
        <end position="227"/>
    </location>
</feature>
<dbReference type="Gene3D" id="1.20.1420.30">
    <property type="entry name" value="NCX, central ion-binding region"/>
    <property type="match status" value="2"/>
</dbReference>
<evidence type="ECO:0000259" key="9">
    <source>
        <dbReference type="Pfam" id="PF01699"/>
    </source>
</evidence>
<feature type="signal peptide" evidence="8">
    <location>
        <begin position="1"/>
        <end position="19"/>
    </location>
</feature>
<proteinExistence type="inferred from homology"/>
<keyword evidence="4 7" id="KW-0812">Transmembrane</keyword>
<evidence type="ECO:0000256" key="3">
    <source>
        <dbReference type="ARBA" id="ARBA00022448"/>
    </source>
</evidence>
<comment type="similarity">
    <text evidence="2">Belongs to the Ca(2+):cation antiporter (CaCA) (TC 2.A.19) family.</text>
</comment>
<dbReference type="OrthoDB" id="407410at2759"/>
<evidence type="ECO:0000256" key="4">
    <source>
        <dbReference type="ARBA" id="ARBA00022692"/>
    </source>
</evidence>
<gene>
    <name evidence="10" type="ORF">FOB60_005871</name>
</gene>
<dbReference type="Proteomes" id="UP000590412">
    <property type="component" value="Unassembled WGS sequence"/>
</dbReference>
<sequence>MRLPPLLFLLLSAPLIASANNTFTTNDISPLSSSHFNCSLITSQPNQLQCQFAKDNCNNNGIFNYYNLYYCDLKVFGAWAIIPLLVSLIYMFTSLGITASEYLCPNLHTISKSFLKIPDNLAGLTILAFGNSAPDIFGTYEAIKMEMIHLALAELIGAALFISTCVVGCIGIVQPFKVPQLLFRRDVAMYCTICTLILVSFLMGKLTRVISMILVSVYVCYVAVAIYSHKMQQSRINAILRDRRSRGEFGDVVDDDDVAIDEVYLDEVSQLPTIDDVNLGDNSGVDTSATGNFGLRKLMQDLSLHSNLGGAIQLDTERQLMSISVEGIRGEEEDISQVDNSRVNQFLNLFCPQLSHFKELHTGEKLKHLLLLPISIALKMSTPVRDHASILTIEQDYKPNTAHNVFHYSQDRLLLTVQAGLGNLFFFSVNTNWSISSKIIILPLISVGVGDGIFRLYPSSTSAHFAQRMKIINYFTAIFGLVVSITWISIIAAEIINILQVVSTAYHLSDDVLGITLFALGNSVGDFITNYTIARMGYPIMAFAACFGSPLMALCSFGFSGLIIGSSHALVITPTLFIGIVALFCNMAILSVLVPKNSWNMDKKVGTIIIMNWFVTCLLCLLVEFIRH</sequence>
<comment type="subcellular location">
    <subcellularLocation>
        <location evidence="1">Membrane</location>
        <topology evidence="1">Multi-pass membrane protein</topology>
    </subcellularLocation>
</comment>
<feature type="domain" description="Sodium/calcium exchanger membrane region" evidence="9">
    <location>
        <begin position="477"/>
        <end position="620"/>
    </location>
</feature>
<dbReference type="InterPro" id="IPR004837">
    <property type="entry name" value="NaCa_Exmemb"/>
</dbReference>
<feature type="transmembrane region" description="Helical" evidence="7">
    <location>
        <begin position="512"/>
        <end position="533"/>
    </location>
</feature>
<dbReference type="PANTHER" id="PTHR12266:SF0">
    <property type="entry name" value="MITOCHONDRIAL SODIUM_CALCIUM EXCHANGER PROTEIN"/>
    <property type="match status" value="1"/>
</dbReference>
<keyword evidence="8" id="KW-0732">Signal</keyword>
<evidence type="ECO:0000256" key="5">
    <source>
        <dbReference type="ARBA" id="ARBA00022989"/>
    </source>
</evidence>
<feature type="transmembrane region" description="Helical" evidence="7">
    <location>
        <begin position="439"/>
        <end position="457"/>
    </location>
</feature>
<accession>A0A8X7NG49</accession>
<dbReference type="EMBL" id="JABWAB010000014">
    <property type="protein sequence ID" value="KAF6042672.1"/>
    <property type="molecule type" value="Genomic_DNA"/>
</dbReference>
<feature type="transmembrane region" description="Helical" evidence="7">
    <location>
        <begin position="187"/>
        <end position="203"/>
    </location>
</feature>
<evidence type="ECO:0000256" key="6">
    <source>
        <dbReference type="ARBA" id="ARBA00023136"/>
    </source>
</evidence>
<evidence type="ECO:0000313" key="10">
    <source>
        <dbReference type="EMBL" id="KAF6042672.1"/>
    </source>
</evidence>
<dbReference type="GO" id="GO:0006874">
    <property type="term" value="P:intracellular calcium ion homeostasis"/>
    <property type="evidence" value="ECO:0007669"/>
    <property type="project" value="TreeGrafter"/>
</dbReference>
<feature type="transmembrane region" description="Helical" evidence="7">
    <location>
        <begin position="570"/>
        <end position="593"/>
    </location>
</feature>
<keyword evidence="5 7" id="KW-1133">Transmembrane helix</keyword>
<keyword evidence="3" id="KW-0813">Transport</keyword>
<reference evidence="10" key="1">
    <citation type="submission" date="2020-03" db="EMBL/GenBank/DDBJ databases">
        <title>FDA dAtabase for Regulatory Grade micrObial Sequences (FDA-ARGOS): Supporting development and validation of Infectious Disease Dx tests.</title>
        <authorList>
            <person name="Campos J."/>
            <person name="Goldberg B."/>
            <person name="Tallon L."/>
            <person name="Sadzewicz L."/>
            <person name="Vavikolanu K."/>
            <person name="Mehta A."/>
            <person name="Aluvathingal J."/>
            <person name="Nadendla S."/>
            <person name="Nandy P."/>
            <person name="Geyer C."/>
            <person name="Yan Y."/>
            <person name="Sichtig H."/>
        </authorList>
    </citation>
    <scope>NUCLEOTIDE SEQUENCE [LARGE SCALE GENOMIC DNA]</scope>
    <source>
        <strain evidence="10">FDAARGOS_652</strain>
    </source>
</reference>
<feature type="transmembrane region" description="Helical" evidence="7">
    <location>
        <begin position="413"/>
        <end position="433"/>
    </location>
</feature>
<evidence type="ECO:0000256" key="1">
    <source>
        <dbReference type="ARBA" id="ARBA00004141"/>
    </source>
</evidence>
<dbReference type="GO" id="GO:0008324">
    <property type="term" value="F:monoatomic cation transmembrane transporter activity"/>
    <property type="evidence" value="ECO:0007669"/>
    <property type="project" value="TreeGrafter"/>
</dbReference>
<evidence type="ECO:0000256" key="2">
    <source>
        <dbReference type="ARBA" id="ARBA00008170"/>
    </source>
</evidence>
<dbReference type="GO" id="GO:0016020">
    <property type="term" value="C:membrane"/>
    <property type="evidence" value="ECO:0007669"/>
    <property type="project" value="UniProtKB-SubCell"/>
</dbReference>
<feature type="transmembrane region" description="Helical" evidence="7">
    <location>
        <begin position="540"/>
        <end position="564"/>
    </location>
</feature>
<organism evidence="10 11">
    <name type="scientific">Candida parapsilosis</name>
    <name type="common">Yeast</name>
    <dbReference type="NCBI Taxonomy" id="5480"/>
    <lineage>
        <taxon>Eukaryota</taxon>
        <taxon>Fungi</taxon>
        <taxon>Dikarya</taxon>
        <taxon>Ascomycota</taxon>
        <taxon>Saccharomycotina</taxon>
        <taxon>Pichiomycetes</taxon>
        <taxon>Debaryomycetaceae</taxon>
        <taxon>Candida/Lodderomyces clade</taxon>
        <taxon>Candida</taxon>
    </lineage>
</organism>
<protein>
    <submittedName>
        <fullName evidence="10">Sodium/calcium exchanger family protein</fullName>
    </submittedName>
</protein>
<dbReference type="InterPro" id="IPR051359">
    <property type="entry name" value="CaCA_antiporter"/>
</dbReference>
<keyword evidence="6 7" id="KW-0472">Membrane</keyword>
<dbReference type="PANTHER" id="PTHR12266">
    <property type="entry name" value="NA+/CA2+ K+ INDEPENDENT EXCHANGER"/>
    <property type="match status" value="1"/>
</dbReference>
<feature type="domain" description="Sodium/calcium exchanger membrane region" evidence="9">
    <location>
        <begin position="86"/>
        <end position="226"/>
    </location>
</feature>